<dbReference type="InterPro" id="IPR032263">
    <property type="entry name" value="Citrate-bd"/>
</dbReference>
<dbReference type="HOGENOM" id="CLU_006587_3_1_1"/>
<reference evidence="18" key="1">
    <citation type="journal article" date="2016" name="Nat. Commun.">
        <title>Genome analysis of three Pneumocystis species reveals adaptation mechanisms to life exclusively in mammalian hosts.</title>
        <authorList>
            <person name="Ma L."/>
            <person name="Chen Z."/>
            <person name="Huang D.W."/>
            <person name="Kutty G."/>
            <person name="Ishihara M."/>
            <person name="Wang H."/>
            <person name="Abouelleil A."/>
            <person name="Bishop L."/>
            <person name="Davey E."/>
            <person name="Deng R."/>
            <person name="Deng X."/>
            <person name="Fan L."/>
            <person name="Fantoni G."/>
            <person name="Fitzgerald M."/>
            <person name="Gogineni E."/>
            <person name="Goldberg J.M."/>
            <person name="Handley G."/>
            <person name="Hu X."/>
            <person name="Huber C."/>
            <person name="Jiao X."/>
            <person name="Jones K."/>
            <person name="Levin J.Z."/>
            <person name="Liu Y."/>
            <person name="Macdonald P."/>
            <person name="Melnikov A."/>
            <person name="Raley C."/>
            <person name="Sassi M."/>
            <person name="Sherman B.T."/>
            <person name="Song X."/>
            <person name="Sykes S."/>
            <person name="Tran B."/>
            <person name="Walsh L."/>
            <person name="Xia Y."/>
            <person name="Yang J."/>
            <person name="Young S."/>
            <person name="Zeng Q."/>
            <person name="Zheng X."/>
            <person name="Stephens R."/>
            <person name="Nusbaum C."/>
            <person name="Birren B.W."/>
            <person name="Azadi P."/>
            <person name="Lempicki R.A."/>
            <person name="Cuomo C.A."/>
            <person name="Kovacs J.A."/>
        </authorList>
    </citation>
    <scope>NUCLEOTIDE SEQUENCE [LARGE SCALE GENOMIC DNA]</scope>
    <source>
        <strain evidence="18">B123</strain>
    </source>
</reference>
<dbReference type="InterPro" id="IPR056749">
    <property type="entry name" value="Citrate_synth_N"/>
</dbReference>
<feature type="domain" description="ATP-citrate synthase citrate-binding" evidence="15">
    <location>
        <begin position="302"/>
        <end position="478"/>
    </location>
</feature>
<dbReference type="PANTHER" id="PTHR11815">
    <property type="entry name" value="SUCCINYL-COA SYNTHETASE BETA CHAIN"/>
    <property type="match status" value="1"/>
</dbReference>
<comment type="similarity">
    <text evidence="3">In the N-terminal section; belongs to the succinate/malate CoA ligase beta subunit family.</text>
</comment>
<feature type="domain" description="ATP-citrate synthase ATP-grasp" evidence="16">
    <location>
        <begin position="2"/>
        <end position="266"/>
    </location>
</feature>
<dbReference type="PANTHER" id="PTHR11815:SF1">
    <property type="entry name" value="SUCCINATE--COA LIGASE [ADP-FORMING] SUBUNIT BETA, MITOCHONDRIAL"/>
    <property type="match status" value="1"/>
</dbReference>
<comment type="similarity">
    <text evidence="2">In the C-terminal section; belongs to the succinate/malate CoA ligase alpha subunit family.</text>
</comment>
<dbReference type="Pfam" id="PF16114">
    <property type="entry name" value="Citrate_bind"/>
    <property type="match status" value="1"/>
</dbReference>
<comment type="catalytic activity">
    <reaction evidence="14">
        <text>oxaloacetate + acetyl-CoA + ADP + phosphate = citrate + ATP + CoA</text>
        <dbReference type="Rhea" id="RHEA:21160"/>
        <dbReference type="ChEBI" id="CHEBI:16452"/>
        <dbReference type="ChEBI" id="CHEBI:16947"/>
        <dbReference type="ChEBI" id="CHEBI:30616"/>
        <dbReference type="ChEBI" id="CHEBI:43474"/>
        <dbReference type="ChEBI" id="CHEBI:57287"/>
        <dbReference type="ChEBI" id="CHEBI:57288"/>
        <dbReference type="ChEBI" id="CHEBI:456216"/>
        <dbReference type="EC" id="2.3.3.8"/>
    </reaction>
</comment>
<dbReference type="Pfam" id="PF24948">
    <property type="entry name" value="Citrate_synth_N"/>
    <property type="match status" value="1"/>
</dbReference>
<dbReference type="Gene3D" id="3.40.50.261">
    <property type="entry name" value="Succinyl-CoA synthetase domains"/>
    <property type="match status" value="1"/>
</dbReference>
<evidence type="ECO:0000256" key="2">
    <source>
        <dbReference type="ARBA" id="ARBA00005899"/>
    </source>
</evidence>
<evidence type="ECO:0000256" key="7">
    <source>
        <dbReference type="ARBA" id="ARBA00022532"/>
    </source>
</evidence>
<dbReference type="GO" id="GO:0005739">
    <property type="term" value="C:mitochondrion"/>
    <property type="evidence" value="ECO:0007669"/>
    <property type="project" value="TreeGrafter"/>
</dbReference>
<comment type="caution">
    <text evidence="17">The sequence shown here is derived from an EMBL/GenBank/DDBJ whole genome shotgun (WGS) entry which is preliminary data.</text>
</comment>
<organism evidence="17 18">
    <name type="scientific">Pneumocystis murina (strain B123)</name>
    <name type="common">Mouse pneumocystis pneumonia agent</name>
    <name type="synonym">Pneumocystis carinii f. sp. muris</name>
    <dbReference type="NCBI Taxonomy" id="1069680"/>
    <lineage>
        <taxon>Eukaryota</taxon>
        <taxon>Fungi</taxon>
        <taxon>Dikarya</taxon>
        <taxon>Ascomycota</taxon>
        <taxon>Taphrinomycotina</taxon>
        <taxon>Pneumocystomycetes</taxon>
        <taxon>Pneumocystaceae</taxon>
        <taxon>Pneumocystis</taxon>
    </lineage>
</organism>
<keyword evidence="12" id="KW-0443">Lipid metabolism</keyword>
<dbReference type="GO" id="GO:0006099">
    <property type="term" value="P:tricarboxylic acid cycle"/>
    <property type="evidence" value="ECO:0007669"/>
    <property type="project" value="UniProtKB-KW"/>
</dbReference>
<dbReference type="eggNOG" id="KOG1254">
    <property type="taxonomic scope" value="Eukaryota"/>
</dbReference>
<evidence type="ECO:0000256" key="4">
    <source>
        <dbReference type="ARBA" id="ARBA00012639"/>
    </source>
</evidence>
<dbReference type="GO" id="GO:0003878">
    <property type="term" value="F:ATP citrate synthase activity"/>
    <property type="evidence" value="ECO:0007669"/>
    <property type="project" value="UniProtKB-EC"/>
</dbReference>
<name>M7PER1_PNEMU</name>
<dbReference type="GO" id="GO:0004775">
    <property type="term" value="F:succinate-CoA ligase (ADP-forming) activity"/>
    <property type="evidence" value="ECO:0007669"/>
    <property type="project" value="TreeGrafter"/>
</dbReference>
<evidence type="ECO:0000256" key="3">
    <source>
        <dbReference type="ARBA" id="ARBA00010719"/>
    </source>
</evidence>
<evidence type="ECO:0000256" key="6">
    <source>
        <dbReference type="ARBA" id="ARBA00022516"/>
    </source>
</evidence>
<evidence type="ECO:0000256" key="8">
    <source>
        <dbReference type="ARBA" id="ARBA00022553"/>
    </source>
</evidence>
<dbReference type="AlphaFoldDB" id="M7PER1"/>
<dbReference type="VEuPathDB" id="FungiDB:PNEG_02733"/>
<dbReference type="GO" id="GO:0005524">
    <property type="term" value="F:ATP binding"/>
    <property type="evidence" value="ECO:0007669"/>
    <property type="project" value="UniProtKB-KW"/>
</dbReference>
<keyword evidence="10" id="KW-0547">Nucleotide-binding</keyword>
<dbReference type="EMBL" id="AFWA02000007">
    <property type="protein sequence ID" value="EMR08954.1"/>
    <property type="molecule type" value="Genomic_DNA"/>
</dbReference>
<evidence type="ECO:0000259" key="15">
    <source>
        <dbReference type="Pfam" id="PF16114"/>
    </source>
</evidence>
<keyword evidence="8" id="KW-0597">Phosphoprotein</keyword>
<keyword evidence="13" id="KW-0012">Acyltransferase</keyword>
<dbReference type="OrthoDB" id="5295093at2759"/>
<comment type="subcellular location">
    <subcellularLocation>
        <location evidence="1">Cytoplasm</location>
    </subcellularLocation>
</comment>
<proteinExistence type="inferred from homology"/>
<evidence type="ECO:0000313" key="17">
    <source>
        <dbReference type="EMBL" id="EMR08954.1"/>
    </source>
</evidence>
<keyword evidence="6" id="KW-0444">Lipid biosynthesis</keyword>
<dbReference type="GeneID" id="19896424"/>
<dbReference type="Gene3D" id="3.30.470.110">
    <property type="match status" value="1"/>
</dbReference>
<keyword evidence="18" id="KW-1185">Reference proteome</keyword>
<evidence type="ECO:0000313" key="18">
    <source>
        <dbReference type="Proteomes" id="UP000011958"/>
    </source>
</evidence>
<dbReference type="GO" id="GO:0006629">
    <property type="term" value="P:lipid metabolic process"/>
    <property type="evidence" value="ECO:0007669"/>
    <property type="project" value="UniProtKB-KW"/>
</dbReference>
<evidence type="ECO:0000256" key="13">
    <source>
        <dbReference type="ARBA" id="ARBA00023315"/>
    </source>
</evidence>
<dbReference type="RefSeq" id="XP_007874760.1">
    <property type="nucleotide sequence ID" value="XM_007876569.1"/>
</dbReference>
<evidence type="ECO:0000256" key="11">
    <source>
        <dbReference type="ARBA" id="ARBA00022840"/>
    </source>
</evidence>
<dbReference type="SUPFAM" id="SSF52210">
    <property type="entry name" value="Succinyl-CoA synthetase domains"/>
    <property type="match status" value="1"/>
</dbReference>
<dbReference type="SUPFAM" id="SSF56059">
    <property type="entry name" value="Glutathione synthetase ATP-binding domain-like"/>
    <property type="match status" value="1"/>
</dbReference>
<keyword evidence="11" id="KW-0067">ATP-binding</keyword>
<gene>
    <name evidence="17" type="ORF">PNEG_02733</name>
</gene>
<dbReference type="STRING" id="1069680.M7PER1"/>
<evidence type="ECO:0000256" key="9">
    <source>
        <dbReference type="ARBA" id="ARBA00022679"/>
    </source>
</evidence>
<keyword evidence="7" id="KW-0816">Tricarboxylic acid cycle</keyword>
<evidence type="ECO:0000256" key="12">
    <source>
        <dbReference type="ARBA" id="ARBA00023098"/>
    </source>
</evidence>
<accession>M7PER1</accession>
<evidence type="ECO:0000259" key="16">
    <source>
        <dbReference type="Pfam" id="PF24948"/>
    </source>
</evidence>
<dbReference type="EC" id="2.3.3.8" evidence="4"/>
<dbReference type="GO" id="GO:0042709">
    <property type="term" value="C:succinate-CoA ligase complex"/>
    <property type="evidence" value="ECO:0007669"/>
    <property type="project" value="TreeGrafter"/>
</dbReference>
<protein>
    <recommendedName>
        <fullName evidence="4">ATP citrate synthase</fullName>
        <ecNumber evidence="4">2.3.3.8</ecNumber>
    </recommendedName>
</protein>
<dbReference type="InterPro" id="IPR016102">
    <property type="entry name" value="Succinyl-CoA_synth-like"/>
</dbReference>
<evidence type="ECO:0000256" key="5">
    <source>
        <dbReference type="ARBA" id="ARBA00022490"/>
    </source>
</evidence>
<dbReference type="Proteomes" id="UP000011958">
    <property type="component" value="Unassembled WGS sequence"/>
</dbReference>
<evidence type="ECO:0000256" key="1">
    <source>
        <dbReference type="ARBA" id="ARBA00004496"/>
    </source>
</evidence>
<dbReference type="GO" id="GO:0006104">
    <property type="term" value="P:succinyl-CoA metabolic process"/>
    <property type="evidence" value="ECO:0007669"/>
    <property type="project" value="TreeGrafter"/>
</dbReference>
<dbReference type="FunFam" id="3.30.470.110:FF:000003">
    <property type="entry name" value="ATP-citrate synthase subunit 2"/>
    <property type="match status" value="1"/>
</dbReference>
<evidence type="ECO:0000256" key="14">
    <source>
        <dbReference type="ARBA" id="ARBA00047593"/>
    </source>
</evidence>
<dbReference type="OMA" id="DMHVSGI"/>
<keyword evidence="5" id="KW-0963">Cytoplasm</keyword>
<keyword evidence="9" id="KW-0808">Transferase</keyword>
<sequence length="500" mass="55898">MSTKAIREYDGKAILGYWLKHAAPIVAYEQVSDTPVAQSTSLAQIIFDSPHTYSSDAYTAHVAHVLDKTESIYPWLLNTEYLVAKPDQLIKRRGKLGLICLKNNWKDTRCWIERFAGKEQRVENVSGILNTFLCEPFVPHADDSEYYLSIMSAREGDLIMFTHQGGIDVGNVEAKAQKILIPINLKEFPTQKILEETLLQEVPTYVRESLIRFIIRLYTVFVTCHFTYLEINPLVVEKKGKNVEIYYLDLAAKLDQTAEFEASEKWAISRAPHVLNISHCEASSKVNVDQGPPIVFPAPFGREMTKEEKYIAELDSKTGASLKLTILNPNGRIWTLVAGGGASVVYADAIAVVGYADQLANYGEYSGAPTETQTYEYSRTIFDLMTRGPLHPEGKYLFIGGGIANFTNVISTFKGVIRAMKDYASAFHAHKVQIWVRRAGPNYQEGLKAIKAAGEELSLPLKVFGPETHVSEIVYFALLGKKPAEPIIGINSKNDMYINL</sequence>
<evidence type="ECO:0000256" key="10">
    <source>
        <dbReference type="ARBA" id="ARBA00022741"/>
    </source>
</evidence>
<dbReference type="FunFam" id="3.40.50.261:FF:000004">
    <property type="entry name" value="ATP-citrate synthase subunit"/>
    <property type="match status" value="1"/>
</dbReference>